<protein>
    <submittedName>
        <fullName evidence="2">Polysaccharide pyruvyl transferase family protein</fullName>
    </submittedName>
</protein>
<dbReference type="Pfam" id="PF04230">
    <property type="entry name" value="PS_pyruv_trans"/>
    <property type="match status" value="1"/>
</dbReference>
<keyword evidence="2" id="KW-0808">Transferase</keyword>
<evidence type="ECO:0000259" key="1">
    <source>
        <dbReference type="Pfam" id="PF04230"/>
    </source>
</evidence>
<dbReference type="AlphaFoldDB" id="A0A414ITZ2"/>
<reference evidence="2 3" key="1">
    <citation type="submission" date="2018-08" db="EMBL/GenBank/DDBJ databases">
        <title>A genome reference for cultivated species of the human gut microbiota.</title>
        <authorList>
            <person name="Zou Y."/>
            <person name="Xue W."/>
            <person name="Luo G."/>
        </authorList>
    </citation>
    <scope>NUCLEOTIDE SEQUENCE [LARGE SCALE GENOMIC DNA]</scope>
    <source>
        <strain evidence="2 3">AM29-10</strain>
    </source>
</reference>
<evidence type="ECO:0000313" key="3">
    <source>
        <dbReference type="Proteomes" id="UP000285290"/>
    </source>
</evidence>
<feature type="domain" description="Polysaccharide pyruvyl transferase" evidence="1">
    <location>
        <begin position="16"/>
        <end position="321"/>
    </location>
</feature>
<dbReference type="RefSeq" id="WP_117997173.1">
    <property type="nucleotide sequence ID" value="NZ_QRWI01000006.1"/>
</dbReference>
<dbReference type="Proteomes" id="UP000285290">
    <property type="component" value="Unassembled WGS sequence"/>
</dbReference>
<dbReference type="EMBL" id="QSKC01000008">
    <property type="protein sequence ID" value="RHE32104.1"/>
    <property type="molecule type" value="Genomic_DNA"/>
</dbReference>
<evidence type="ECO:0000313" key="2">
    <source>
        <dbReference type="EMBL" id="RHE32104.1"/>
    </source>
</evidence>
<comment type="caution">
    <text evidence="2">The sequence shown here is derived from an EMBL/GenBank/DDBJ whole genome shotgun (WGS) entry which is preliminary data.</text>
</comment>
<sequence>MNSKKIGIITWFTGPNYGTNLQAIALQYYLRKQGYEVNIINYEVPYLRQTKTIKKLIRKVIYQPKELVKKYALKLVYQPKNWIVKYALNKYRNEIEERDNKLTVAIQKNCVLTSKVRNLNELINICNSYDLLICGSDQIWNPNWYNRFYFADYDEITTRRIAYAPSMGVNAISDTVIPDIKRSISKFDYVSVRENKAADLLEACTGRRPTVVVDPTFLLSKEEWECIFELEKTEDQDYILAFFLNDEYNHLKATRKFAKRNSCRLILIPYKGMTYLQSADICADAGLEDMLRLIKNAKYVVTDSFHITVFSIIFNKQFFTFQRFKDDAFTSQNVRVINLLELTGLEGRLIPFRSKNIVDIDNIIYSECMIKLDNEIKNSKKYLKTAVEQSNEN</sequence>
<dbReference type="GO" id="GO:0016740">
    <property type="term" value="F:transferase activity"/>
    <property type="evidence" value="ECO:0007669"/>
    <property type="project" value="UniProtKB-KW"/>
</dbReference>
<name>A0A414ITZ2_9FIRM</name>
<dbReference type="InterPro" id="IPR007345">
    <property type="entry name" value="Polysacch_pyruvyl_Trfase"/>
</dbReference>
<organism evidence="2 3">
    <name type="scientific">Agathobacter rectalis</name>
    <dbReference type="NCBI Taxonomy" id="39491"/>
    <lineage>
        <taxon>Bacteria</taxon>
        <taxon>Bacillati</taxon>
        <taxon>Bacillota</taxon>
        <taxon>Clostridia</taxon>
        <taxon>Lachnospirales</taxon>
        <taxon>Lachnospiraceae</taxon>
        <taxon>Agathobacter</taxon>
    </lineage>
</organism>
<accession>A0A414ITZ2</accession>
<gene>
    <name evidence="2" type="ORF">DW753_07610</name>
</gene>
<proteinExistence type="predicted"/>